<keyword evidence="3" id="KW-1003">Cell membrane</keyword>
<feature type="transmembrane region" description="Helical" evidence="7">
    <location>
        <begin position="94"/>
        <end position="119"/>
    </location>
</feature>
<name>A0ABT9FP34_9BACL</name>
<feature type="transmembrane region" description="Helical" evidence="7">
    <location>
        <begin position="12"/>
        <end position="30"/>
    </location>
</feature>
<dbReference type="PROSITE" id="PS50928">
    <property type="entry name" value="ABC_TM1"/>
    <property type="match status" value="1"/>
</dbReference>
<comment type="caution">
    <text evidence="9">The sequence shown here is derived from an EMBL/GenBank/DDBJ whole genome shotgun (WGS) entry which is preliminary data.</text>
</comment>
<sequence length="321" mass="36210">MKQYIVRRLLQMIPTLIGISIIVFAISAMVPGDYITGTGNPNMTAEKEAQLRHIYGLDQPEYKRYFIWMGNMLQGNMGESLQHKQPVTQVISNYVWNSVIIAFFSLIFSWIIAVFAGVFSAKFQYSLFDKLVTLFIFLCMSLPSFFIGLLLIKIFALDLGWFPVGGMTTAGQSHAGSWAYVLDVAEHMFLPVLVLTMLSTGSLTRYFRTSMLEVIRQDYIRTARAKGLKERTVIFKHALRNALIPAITLLGFELPALFGGAIILEKVFVWPGVGQVYLESITMRDYPFMLGFTIFLAILTLLGNLLSDVLYGVADPRIRLK</sequence>
<dbReference type="PANTHER" id="PTHR43163:SF6">
    <property type="entry name" value="DIPEPTIDE TRANSPORT SYSTEM PERMEASE PROTEIN DPPB-RELATED"/>
    <property type="match status" value="1"/>
</dbReference>
<evidence type="ECO:0000313" key="9">
    <source>
        <dbReference type="EMBL" id="MDP4096444.1"/>
    </source>
</evidence>
<reference evidence="9 10" key="1">
    <citation type="submission" date="2022-10" db="EMBL/GenBank/DDBJ databases">
        <title>Paenibacillus description and whole genome data of maize root bacterial community.</title>
        <authorList>
            <person name="Marton D."/>
            <person name="Farkas M."/>
            <person name="Cserhati M."/>
        </authorList>
    </citation>
    <scope>NUCLEOTIDE SEQUENCE [LARGE SCALE GENOMIC DNA]</scope>
    <source>
        <strain evidence="9 10">P96</strain>
    </source>
</reference>
<evidence type="ECO:0000256" key="4">
    <source>
        <dbReference type="ARBA" id="ARBA00022692"/>
    </source>
</evidence>
<dbReference type="RefSeq" id="WP_305754055.1">
    <property type="nucleotide sequence ID" value="NZ_JAPCKK010000011.1"/>
</dbReference>
<keyword evidence="6 7" id="KW-0472">Membrane</keyword>
<dbReference type="Gene3D" id="1.10.3720.10">
    <property type="entry name" value="MetI-like"/>
    <property type="match status" value="1"/>
</dbReference>
<feature type="transmembrane region" description="Helical" evidence="7">
    <location>
        <begin position="131"/>
        <end position="156"/>
    </location>
</feature>
<dbReference type="InterPro" id="IPR035906">
    <property type="entry name" value="MetI-like_sf"/>
</dbReference>
<feature type="transmembrane region" description="Helical" evidence="7">
    <location>
        <begin position="188"/>
        <end position="207"/>
    </location>
</feature>
<keyword evidence="4 7" id="KW-0812">Transmembrane</keyword>
<dbReference type="CDD" id="cd06261">
    <property type="entry name" value="TM_PBP2"/>
    <property type="match status" value="1"/>
</dbReference>
<protein>
    <submittedName>
        <fullName evidence="9">ABC transporter permease</fullName>
    </submittedName>
</protein>
<comment type="similarity">
    <text evidence="7">Belongs to the binding-protein-dependent transport system permease family.</text>
</comment>
<evidence type="ECO:0000313" key="10">
    <source>
        <dbReference type="Proteomes" id="UP001241848"/>
    </source>
</evidence>
<dbReference type="PANTHER" id="PTHR43163">
    <property type="entry name" value="DIPEPTIDE TRANSPORT SYSTEM PERMEASE PROTEIN DPPB-RELATED"/>
    <property type="match status" value="1"/>
</dbReference>
<feature type="domain" description="ABC transmembrane type-1" evidence="8">
    <location>
        <begin position="95"/>
        <end position="307"/>
    </location>
</feature>
<keyword evidence="10" id="KW-1185">Reference proteome</keyword>
<proteinExistence type="inferred from homology"/>
<gene>
    <name evidence="9" type="ORF">OIN60_06640</name>
</gene>
<dbReference type="Pfam" id="PF19300">
    <property type="entry name" value="BPD_transp_1_N"/>
    <property type="match status" value="1"/>
</dbReference>
<dbReference type="InterPro" id="IPR000515">
    <property type="entry name" value="MetI-like"/>
</dbReference>
<organism evidence="9 10">
    <name type="scientific">Paenibacillus zeirhizosphaerae</name>
    <dbReference type="NCBI Taxonomy" id="2987519"/>
    <lineage>
        <taxon>Bacteria</taxon>
        <taxon>Bacillati</taxon>
        <taxon>Bacillota</taxon>
        <taxon>Bacilli</taxon>
        <taxon>Bacillales</taxon>
        <taxon>Paenibacillaceae</taxon>
        <taxon>Paenibacillus</taxon>
    </lineage>
</organism>
<dbReference type="Proteomes" id="UP001241848">
    <property type="component" value="Unassembled WGS sequence"/>
</dbReference>
<feature type="transmembrane region" description="Helical" evidence="7">
    <location>
        <begin position="242"/>
        <end position="264"/>
    </location>
</feature>
<feature type="transmembrane region" description="Helical" evidence="7">
    <location>
        <begin position="288"/>
        <end position="311"/>
    </location>
</feature>
<dbReference type="EMBL" id="JAPCKK010000011">
    <property type="protein sequence ID" value="MDP4096444.1"/>
    <property type="molecule type" value="Genomic_DNA"/>
</dbReference>
<evidence type="ECO:0000256" key="7">
    <source>
        <dbReference type="RuleBase" id="RU363032"/>
    </source>
</evidence>
<dbReference type="InterPro" id="IPR045621">
    <property type="entry name" value="BPD_transp_1_N"/>
</dbReference>
<comment type="subcellular location">
    <subcellularLocation>
        <location evidence="1 7">Cell membrane</location>
        <topology evidence="1 7">Multi-pass membrane protein</topology>
    </subcellularLocation>
</comment>
<evidence type="ECO:0000256" key="3">
    <source>
        <dbReference type="ARBA" id="ARBA00022475"/>
    </source>
</evidence>
<keyword evidence="2 7" id="KW-0813">Transport</keyword>
<evidence type="ECO:0000256" key="1">
    <source>
        <dbReference type="ARBA" id="ARBA00004651"/>
    </source>
</evidence>
<accession>A0ABT9FP34</accession>
<dbReference type="Pfam" id="PF00528">
    <property type="entry name" value="BPD_transp_1"/>
    <property type="match status" value="1"/>
</dbReference>
<evidence type="ECO:0000256" key="5">
    <source>
        <dbReference type="ARBA" id="ARBA00022989"/>
    </source>
</evidence>
<dbReference type="SUPFAM" id="SSF161098">
    <property type="entry name" value="MetI-like"/>
    <property type="match status" value="1"/>
</dbReference>
<keyword evidence="5 7" id="KW-1133">Transmembrane helix</keyword>
<evidence type="ECO:0000256" key="6">
    <source>
        <dbReference type="ARBA" id="ARBA00023136"/>
    </source>
</evidence>
<evidence type="ECO:0000256" key="2">
    <source>
        <dbReference type="ARBA" id="ARBA00022448"/>
    </source>
</evidence>
<evidence type="ECO:0000259" key="8">
    <source>
        <dbReference type="PROSITE" id="PS50928"/>
    </source>
</evidence>